<evidence type="ECO:0000313" key="3">
    <source>
        <dbReference type="EMBL" id="PAA48920.1"/>
    </source>
</evidence>
<protein>
    <recommendedName>
        <fullName evidence="5">WH2 domain-containing protein</fullName>
    </recommendedName>
</protein>
<feature type="region of interest" description="Disordered" evidence="2">
    <location>
        <begin position="145"/>
        <end position="168"/>
    </location>
</feature>
<dbReference type="STRING" id="282301.A0A267DHY6"/>
<dbReference type="InterPro" id="IPR007972">
    <property type="entry name" value="Mtfr1"/>
</dbReference>
<dbReference type="AlphaFoldDB" id="A0A267DHY6"/>
<name>A0A267DHY6_9PLAT</name>
<feature type="non-terminal residue" evidence="3">
    <location>
        <position position="1"/>
    </location>
</feature>
<dbReference type="OrthoDB" id="2133332at2759"/>
<reference evidence="3 4" key="1">
    <citation type="submission" date="2017-06" db="EMBL/GenBank/DDBJ databases">
        <title>A platform for efficient transgenesis in Macrostomum lignano, a flatworm model organism for stem cell research.</title>
        <authorList>
            <person name="Berezikov E."/>
        </authorList>
    </citation>
    <scope>NUCLEOTIDE SEQUENCE [LARGE SCALE GENOMIC DNA]</scope>
    <source>
        <strain evidence="3">DV1</strain>
        <tissue evidence="3">Whole organism</tissue>
    </source>
</reference>
<dbReference type="EMBL" id="NIVC01004014">
    <property type="protein sequence ID" value="PAA48920.1"/>
    <property type="molecule type" value="Genomic_DNA"/>
</dbReference>
<feature type="region of interest" description="Disordered" evidence="2">
    <location>
        <begin position="267"/>
        <end position="429"/>
    </location>
</feature>
<comment type="similarity">
    <text evidence="1">Belongs to the MTFR1 family.</text>
</comment>
<dbReference type="PANTHER" id="PTHR14215">
    <property type="entry name" value="PROTEIN OF UNKNOWN FUNCTION DUF729"/>
    <property type="match status" value="1"/>
</dbReference>
<keyword evidence="4" id="KW-1185">Reference proteome</keyword>
<proteinExistence type="inferred from homology"/>
<feature type="region of interest" description="Disordered" evidence="2">
    <location>
        <begin position="200"/>
        <end position="225"/>
    </location>
</feature>
<evidence type="ECO:0008006" key="5">
    <source>
        <dbReference type="Google" id="ProtNLM"/>
    </source>
</evidence>
<comment type="caution">
    <text evidence="3">The sequence shown here is derived from an EMBL/GenBank/DDBJ whole genome shotgun (WGS) entry which is preliminary data.</text>
</comment>
<dbReference type="PANTHER" id="PTHR14215:SF0">
    <property type="entry name" value="WH2 DOMAIN-CONTAINING PROTEIN"/>
    <property type="match status" value="1"/>
</dbReference>
<feature type="compositionally biased region" description="Low complexity" evidence="2">
    <location>
        <begin position="321"/>
        <end position="331"/>
    </location>
</feature>
<evidence type="ECO:0000256" key="2">
    <source>
        <dbReference type="SAM" id="MobiDB-lite"/>
    </source>
</evidence>
<feature type="compositionally biased region" description="Basic and acidic residues" evidence="2">
    <location>
        <begin position="370"/>
        <end position="381"/>
    </location>
</feature>
<accession>A0A267DHY6</accession>
<evidence type="ECO:0000313" key="4">
    <source>
        <dbReference type="Proteomes" id="UP000215902"/>
    </source>
</evidence>
<sequence length="429" mass="45197">LLEAVALWQQPHLPRQLARAGLLASHLAGAAALLRLLQLAAEPLPSWLHSCLAPALICKLRRRLFRALSGLAPVCRTSESAGRLRLMPALLQPPPDEAVCDELEHDSCAAEQQDPPVVLFDEEGRLFPEDDDDGLGASVFGDGFSSSASEGDEVEDCEGGGGAELTEEPAWLELQEPNRMVRLQGPYRLCYGLSPTNQPLAAEDADADSPFCDASTPEPPRPRTSSCSAAAAAVVTECPASTDPAALEKLQRLEAELAALREQVARLVSAQESSAKQEPPQAPFRAPPPPPPPAPPPPPPPPPPTPLVIPRRGRNAGDGGAAAASPSGSKPPTMPAIDMGALLADIGKVRLRPTRQDKSPGGTPLKPRNRAQDPRRQERRQSPISGDPAAIIAAALQRKFKNVASPPPQATPTAAARQGGDKENGESFA</sequence>
<evidence type="ECO:0000256" key="1">
    <source>
        <dbReference type="ARBA" id="ARBA00005807"/>
    </source>
</evidence>
<dbReference type="Proteomes" id="UP000215902">
    <property type="component" value="Unassembled WGS sequence"/>
</dbReference>
<organism evidence="3 4">
    <name type="scientific">Macrostomum lignano</name>
    <dbReference type="NCBI Taxonomy" id="282301"/>
    <lineage>
        <taxon>Eukaryota</taxon>
        <taxon>Metazoa</taxon>
        <taxon>Spiralia</taxon>
        <taxon>Lophotrochozoa</taxon>
        <taxon>Platyhelminthes</taxon>
        <taxon>Rhabditophora</taxon>
        <taxon>Macrostomorpha</taxon>
        <taxon>Macrostomida</taxon>
        <taxon>Macrostomidae</taxon>
        <taxon>Macrostomum</taxon>
    </lineage>
</organism>
<feature type="compositionally biased region" description="Pro residues" evidence="2">
    <location>
        <begin position="280"/>
        <end position="307"/>
    </location>
</feature>
<feature type="compositionally biased region" description="Basic and acidic residues" evidence="2">
    <location>
        <begin position="419"/>
        <end position="429"/>
    </location>
</feature>
<dbReference type="Pfam" id="PF05308">
    <property type="entry name" value="Mito_fiss_reg"/>
    <property type="match status" value="1"/>
</dbReference>
<gene>
    <name evidence="3" type="ORF">BOX15_Mlig015227g2</name>
</gene>